<dbReference type="GO" id="GO:0005737">
    <property type="term" value="C:cytoplasm"/>
    <property type="evidence" value="ECO:0007669"/>
    <property type="project" value="UniProtKB-SubCell"/>
</dbReference>
<dbReference type="EC" id="2.7.7.77" evidence="8"/>
<dbReference type="RefSeq" id="WP_082038099.1">
    <property type="nucleotide sequence ID" value="NZ_JSVC01000045.1"/>
</dbReference>
<comment type="catalytic activity">
    <reaction evidence="8">
        <text>Mo-molybdopterin + GTP + H(+) = Mo-molybdopterin guanine dinucleotide + diphosphate</text>
        <dbReference type="Rhea" id="RHEA:34243"/>
        <dbReference type="ChEBI" id="CHEBI:15378"/>
        <dbReference type="ChEBI" id="CHEBI:33019"/>
        <dbReference type="ChEBI" id="CHEBI:37565"/>
        <dbReference type="ChEBI" id="CHEBI:71302"/>
        <dbReference type="ChEBI" id="CHEBI:71310"/>
        <dbReference type="EC" id="2.7.7.77"/>
    </reaction>
</comment>
<feature type="binding site" evidence="8">
    <location>
        <position position="112"/>
    </location>
    <ligand>
        <name>GTP</name>
        <dbReference type="ChEBI" id="CHEBI:37565"/>
    </ligand>
</feature>
<accession>A0A0C1IJV0</accession>
<dbReference type="Pfam" id="PF12804">
    <property type="entry name" value="NTP_transf_3"/>
    <property type="match status" value="1"/>
</dbReference>
<dbReference type="InterPro" id="IPR025877">
    <property type="entry name" value="MobA-like_NTP_Trfase"/>
</dbReference>
<dbReference type="PANTHER" id="PTHR19136">
    <property type="entry name" value="MOLYBDENUM COFACTOR GUANYLYLTRANSFERASE"/>
    <property type="match status" value="1"/>
</dbReference>
<feature type="binding site" evidence="8">
    <location>
        <position position="112"/>
    </location>
    <ligand>
        <name>Mg(2+)</name>
        <dbReference type="ChEBI" id="CHEBI:18420"/>
    </ligand>
</feature>
<dbReference type="InterPro" id="IPR029044">
    <property type="entry name" value="Nucleotide-diphossugar_trans"/>
</dbReference>
<dbReference type="GO" id="GO:0061603">
    <property type="term" value="F:molybdenum cofactor guanylyltransferase activity"/>
    <property type="evidence" value="ECO:0007669"/>
    <property type="project" value="UniProtKB-EC"/>
</dbReference>
<feature type="binding site" evidence="8">
    <location>
        <position position="32"/>
    </location>
    <ligand>
        <name>GTP</name>
        <dbReference type="ChEBI" id="CHEBI:37565"/>
    </ligand>
</feature>
<name>A0A0C1IJV0_9BACT</name>
<keyword evidence="4 8" id="KW-0547">Nucleotide-binding</keyword>
<feature type="binding site" evidence="8">
    <location>
        <begin position="20"/>
        <end position="22"/>
    </location>
    <ligand>
        <name>GTP</name>
        <dbReference type="ChEBI" id="CHEBI:37565"/>
    </ligand>
</feature>
<evidence type="ECO:0000313" key="10">
    <source>
        <dbReference type="EMBL" id="KIC90719.1"/>
    </source>
</evidence>
<dbReference type="Proteomes" id="UP000031408">
    <property type="component" value="Unassembled WGS sequence"/>
</dbReference>
<dbReference type="Gene3D" id="3.90.550.10">
    <property type="entry name" value="Spore Coat Polysaccharide Biosynthesis Protein SpsA, Chain A"/>
    <property type="match status" value="1"/>
</dbReference>
<dbReference type="STRING" id="1349421.OI18_22745"/>
<keyword evidence="6 8" id="KW-0342">GTP-binding</keyword>
<keyword evidence="5 8" id="KW-0460">Magnesium</keyword>
<dbReference type="PANTHER" id="PTHR19136:SF81">
    <property type="entry name" value="MOLYBDENUM COFACTOR GUANYLYLTRANSFERASE"/>
    <property type="match status" value="1"/>
</dbReference>
<proteinExistence type="inferred from homology"/>
<reference evidence="10 11" key="1">
    <citation type="submission" date="2014-11" db="EMBL/GenBank/DDBJ databases">
        <title>Genome sequence of Flavihumibacter solisilvae 3-3.</title>
        <authorList>
            <person name="Zhou G."/>
            <person name="Li M."/>
            <person name="Wang G."/>
        </authorList>
    </citation>
    <scope>NUCLEOTIDE SEQUENCE [LARGE SCALE GENOMIC DNA]</scope>
    <source>
        <strain evidence="10 11">3-3</strain>
    </source>
</reference>
<feature type="binding site" evidence="8">
    <location>
        <position position="81"/>
    </location>
    <ligand>
        <name>GTP</name>
        <dbReference type="ChEBI" id="CHEBI:37565"/>
    </ligand>
</feature>
<evidence type="ECO:0000256" key="1">
    <source>
        <dbReference type="ARBA" id="ARBA00022490"/>
    </source>
</evidence>
<evidence type="ECO:0000256" key="4">
    <source>
        <dbReference type="ARBA" id="ARBA00022741"/>
    </source>
</evidence>
<evidence type="ECO:0000256" key="3">
    <source>
        <dbReference type="ARBA" id="ARBA00022723"/>
    </source>
</evidence>
<comment type="similarity">
    <text evidence="8">Belongs to the MobA family.</text>
</comment>
<evidence type="ECO:0000256" key="8">
    <source>
        <dbReference type="HAMAP-Rule" id="MF_00316"/>
    </source>
</evidence>
<keyword evidence="3 8" id="KW-0479">Metal-binding</keyword>
<evidence type="ECO:0000313" key="11">
    <source>
        <dbReference type="Proteomes" id="UP000031408"/>
    </source>
</evidence>
<keyword evidence="2 8" id="KW-0808">Transferase</keyword>
<comment type="cofactor">
    <cofactor evidence="8">
        <name>Mg(2+)</name>
        <dbReference type="ChEBI" id="CHEBI:18420"/>
    </cofactor>
</comment>
<keyword evidence="11" id="KW-1185">Reference proteome</keyword>
<evidence type="ECO:0000256" key="5">
    <source>
        <dbReference type="ARBA" id="ARBA00022842"/>
    </source>
</evidence>
<dbReference type="EMBL" id="JSVC01000045">
    <property type="protein sequence ID" value="KIC90719.1"/>
    <property type="molecule type" value="Genomic_DNA"/>
</dbReference>
<dbReference type="OrthoDB" id="9788394at2"/>
<evidence type="ECO:0000256" key="6">
    <source>
        <dbReference type="ARBA" id="ARBA00023134"/>
    </source>
</evidence>
<dbReference type="AlphaFoldDB" id="A0A0C1IJV0"/>
<dbReference type="InterPro" id="IPR013482">
    <property type="entry name" value="Molybde_CF_guanTrfase"/>
</dbReference>
<comment type="domain">
    <text evidence="8">The N-terminal domain determines nucleotide recognition and specific binding, while the C-terminal domain determines the specific binding to the target protein.</text>
</comment>
<keyword evidence="1 8" id="KW-0963">Cytoplasm</keyword>
<evidence type="ECO:0000259" key="9">
    <source>
        <dbReference type="Pfam" id="PF12804"/>
    </source>
</evidence>
<feature type="domain" description="MobA-like NTP transferase" evidence="9">
    <location>
        <begin position="18"/>
        <end position="153"/>
    </location>
</feature>
<comment type="subcellular location">
    <subcellularLocation>
        <location evidence="8">Cytoplasm</location>
    </subcellularLocation>
</comment>
<sequence length="208" mass="22842">MQTLLPTGNTNLDKLQPVVLCGGQSTRMGTDKGLIKPKDITWVQQSVELLSAITTPVLISVNPQQVSTYKTAIPSGQLIADDPLLIIAGPLHGILSIHLQFPDLDLLVLACDMPVMNLEVLSLLTAQYQHHREFEAFVFRNGEETEPLCAIYTAIGLAKIYGQFKAGGLHRHSMKNMISKLDTCFIAVPQHLAFSFRNINAHSELNGL</sequence>
<comment type="caution">
    <text evidence="10">The sequence shown here is derived from an EMBL/GenBank/DDBJ whole genome shotgun (WGS) entry which is preliminary data.</text>
</comment>
<keyword evidence="7 8" id="KW-0501">Molybdenum cofactor biosynthesis</keyword>
<protein>
    <recommendedName>
        <fullName evidence="8">Probable molybdenum cofactor guanylyltransferase</fullName>
        <shortName evidence="8">MoCo guanylyltransferase</shortName>
        <ecNumber evidence="8">2.7.7.77</ecNumber>
    </recommendedName>
    <alternativeName>
        <fullName evidence="8">GTP:molybdopterin guanylyltransferase</fullName>
    </alternativeName>
    <alternativeName>
        <fullName evidence="8">Mo-MPT guanylyltransferase</fullName>
    </alternativeName>
    <alternativeName>
        <fullName evidence="8">Molybdopterin guanylyltransferase</fullName>
    </alternativeName>
    <alternativeName>
        <fullName evidence="8">Molybdopterin-guanine dinucleotide synthase</fullName>
        <shortName evidence="8">MGD synthase</shortName>
    </alternativeName>
</protein>
<gene>
    <name evidence="8" type="primary">mobA</name>
    <name evidence="10" type="ORF">OI18_22745</name>
</gene>
<evidence type="ECO:0000256" key="2">
    <source>
        <dbReference type="ARBA" id="ARBA00022679"/>
    </source>
</evidence>
<dbReference type="CDD" id="cd02503">
    <property type="entry name" value="MobA"/>
    <property type="match status" value="1"/>
</dbReference>
<dbReference type="GO" id="GO:0005525">
    <property type="term" value="F:GTP binding"/>
    <property type="evidence" value="ECO:0007669"/>
    <property type="project" value="UniProtKB-UniRule"/>
</dbReference>
<organism evidence="10 11">
    <name type="scientific">Flavihumibacter solisilvae</name>
    <dbReference type="NCBI Taxonomy" id="1349421"/>
    <lineage>
        <taxon>Bacteria</taxon>
        <taxon>Pseudomonadati</taxon>
        <taxon>Bacteroidota</taxon>
        <taxon>Chitinophagia</taxon>
        <taxon>Chitinophagales</taxon>
        <taxon>Chitinophagaceae</taxon>
        <taxon>Flavihumibacter</taxon>
    </lineage>
</organism>
<comment type="caution">
    <text evidence="8">Lacks conserved residue(s) required for the propagation of feature annotation.</text>
</comment>
<evidence type="ECO:0000256" key="7">
    <source>
        <dbReference type="ARBA" id="ARBA00023150"/>
    </source>
</evidence>
<dbReference type="GO" id="GO:0046872">
    <property type="term" value="F:metal ion binding"/>
    <property type="evidence" value="ECO:0007669"/>
    <property type="project" value="UniProtKB-KW"/>
</dbReference>
<dbReference type="GO" id="GO:0006777">
    <property type="term" value="P:Mo-molybdopterin cofactor biosynthetic process"/>
    <property type="evidence" value="ECO:0007669"/>
    <property type="project" value="UniProtKB-KW"/>
</dbReference>
<comment type="function">
    <text evidence="8">Transfers a GMP moiety from GTP to Mo-molybdopterin (Mo-MPT) cofactor (Moco or molybdenum cofactor) to form Mo-molybdopterin guanine dinucleotide (Mo-MGD) cofactor.</text>
</comment>
<dbReference type="HAMAP" id="MF_00316">
    <property type="entry name" value="MobA"/>
    <property type="match status" value="1"/>
</dbReference>
<dbReference type="SUPFAM" id="SSF53448">
    <property type="entry name" value="Nucleotide-diphospho-sugar transferases"/>
    <property type="match status" value="1"/>
</dbReference>